<dbReference type="PROSITE" id="PS50823">
    <property type="entry name" value="KH_TYPE_2"/>
    <property type="match status" value="1"/>
</dbReference>
<dbReference type="PANTHER" id="PTHR42698">
    <property type="entry name" value="GTPASE ERA"/>
    <property type="match status" value="1"/>
</dbReference>
<dbReference type="GO" id="GO:0005886">
    <property type="term" value="C:plasma membrane"/>
    <property type="evidence" value="ECO:0007669"/>
    <property type="project" value="UniProtKB-SubCell"/>
</dbReference>
<dbReference type="PRINTS" id="PR00326">
    <property type="entry name" value="GTP1OBG"/>
</dbReference>
<keyword evidence="8" id="KW-0699">rRNA-binding</keyword>
<dbReference type="GO" id="GO:0043024">
    <property type="term" value="F:ribosomal small subunit binding"/>
    <property type="evidence" value="ECO:0007669"/>
    <property type="project" value="TreeGrafter"/>
</dbReference>
<dbReference type="InterPro" id="IPR006073">
    <property type="entry name" value="GTP-bd"/>
</dbReference>
<comment type="caution">
    <text evidence="13">The sequence shown here is derived from an EMBL/GenBank/DDBJ whole genome shotgun (WGS) entry which is preliminary data.</text>
</comment>
<dbReference type="CDD" id="cd22534">
    <property type="entry name" value="KH-II_Era"/>
    <property type="match status" value="1"/>
</dbReference>
<dbReference type="NCBIfam" id="TIGR00436">
    <property type="entry name" value="era"/>
    <property type="match status" value="1"/>
</dbReference>
<feature type="domain" description="Era-type G" evidence="12">
    <location>
        <begin position="49"/>
        <end position="216"/>
    </location>
</feature>
<dbReference type="Pfam" id="PF07650">
    <property type="entry name" value="KH_2"/>
    <property type="match status" value="1"/>
</dbReference>
<protein>
    <recommendedName>
        <fullName evidence="2 8">GTPase Era</fullName>
    </recommendedName>
</protein>
<dbReference type="NCBIfam" id="NF000908">
    <property type="entry name" value="PRK00089.1"/>
    <property type="match status" value="1"/>
</dbReference>
<feature type="binding site" evidence="8">
    <location>
        <begin position="166"/>
        <end position="169"/>
    </location>
    <ligand>
        <name>GTP</name>
        <dbReference type="ChEBI" id="CHEBI:37565"/>
    </ligand>
</feature>
<keyword evidence="6 8" id="KW-0342">GTP-binding</keyword>
<evidence type="ECO:0000256" key="6">
    <source>
        <dbReference type="ARBA" id="ARBA00023134"/>
    </source>
</evidence>
<dbReference type="InterPro" id="IPR015946">
    <property type="entry name" value="KH_dom-like_a/b"/>
</dbReference>
<dbReference type="InterPro" id="IPR005662">
    <property type="entry name" value="GTPase_Era-like"/>
</dbReference>
<sequence length="343" mass="38150">MTEKFRFVRRYQRPKTVKPQMKPPAPSERAAALTGSGTVPIVAQGQEKLSGFVAIIGRPNVGKSTLMNGLIGKKVAIMSDKPQTTRNRIVGVLNDQRGQAVFLDTPGIHKPKHKLGEMMVTTAKKTLSEVDLVLYVVDATAEPGGGEAFIAGLLKDIQTPVFLIVNKMDLLTQEAALARIGTYSQLLAWQEVVPVSALKKSNLDTLKDLIFGRLEPGPLYYPPDAVTDQSEKVLIAELIREKLLKVTREEVPHSLAVVIEHWEERKNGTLAMFATIFTERDSQKGILIGKGGQLLKQIGQEARLEIEKLLGTQVFLQLWVKVKKDWRQRPDVLRSFGFDDHKD</sequence>
<feature type="binding site" evidence="8">
    <location>
        <begin position="104"/>
        <end position="108"/>
    </location>
    <ligand>
        <name>GTP</name>
        <dbReference type="ChEBI" id="CHEBI:37565"/>
    </ligand>
</feature>
<keyword evidence="3 8" id="KW-0690">Ribosome biogenesis</keyword>
<reference evidence="13 14" key="1">
    <citation type="submission" date="2019-03" db="EMBL/GenBank/DDBJ databases">
        <title>Genomic Encyclopedia of Type Strains, Phase IV (KMG-IV): sequencing the most valuable type-strain genomes for metagenomic binning, comparative biology and taxonomic classification.</title>
        <authorList>
            <person name="Goeker M."/>
        </authorList>
    </citation>
    <scope>NUCLEOTIDE SEQUENCE [LARGE SCALE GENOMIC DNA]</scope>
    <source>
        <strain evidence="13 14">DSM 11170</strain>
    </source>
</reference>
<evidence type="ECO:0000259" key="11">
    <source>
        <dbReference type="PROSITE" id="PS50823"/>
    </source>
</evidence>
<dbReference type="PROSITE" id="PS51713">
    <property type="entry name" value="G_ERA"/>
    <property type="match status" value="1"/>
</dbReference>
<evidence type="ECO:0000256" key="8">
    <source>
        <dbReference type="HAMAP-Rule" id="MF_00367"/>
    </source>
</evidence>
<keyword evidence="8" id="KW-1003">Cell membrane</keyword>
<keyword evidence="14" id="KW-1185">Reference proteome</keyword>
<evidence type="ECO:0000256" key="4">
    <source>
        <dbReference type="ARBA" id="ARBA00022741"/>
    </source>
</evidence>
<evidence type="ECO:0000256" key="2">
    <source>
        <dbReference type="ARBA" id="ARBA00020484"/>
    </source>
</evidence>
<evidence type="ECO:0000256" key="10">
    <source>
        <dbReference type="RuleBase" id="RU003761"/>
    </source>
</evidence>
<dbReference type="GO" id="GO:0005525">
    <property type="term" value="F:GTP binding"/>
    <property type="evidence" value="ECO:0007669"/>
    <property type="project" value="UniProtKB-UniRule"/>
</dbReference>
<dbReference type="FunFam" id="3.40.50.300:FF:000094">
    <property type="entry name" value="GTPase Era"/>
    <property type="match status" value="1"/>
</dbReference>
<dbReference type="Proteomes" id="UP000294813">
    <property type="component" value="Unassembled WGS sequence"/>
</dbReference>
<comment type="function">
    <text evidence="8">An essential GTPase that binds both GDP and GTP, with rapid nucleotide exchange. Plays a role in 16S rRNA processing and 30S ribosomal subunit biogenesis and possibly also in cell cycle regulation and energy metabolism.</text>
</comment>
<gene>
    <name evidence="8" type="primary">era</name>
    <name evidence="13" type="ORF">EDD73_11167</name>
</gene>
<evidence type="ECO:0000313" key="13">
    <source>
        <dbReference type="EMBL" id="TCP64215.1"/>
    </source>
</evidence>
<comment type="subunit">
    <text evidence="8">Monomer.</text>
</comment>
<name>A0A4R2RYN7_9FIRM</name>
<evidence type="ECO:0000256" key="9">
    <source>
        <dbReference type="PROSITE-ProRule" id="PRU01050"/>
    </source>
</evidence>
<dbReference type="SUPFAM" id="SSF52540">
    <property type="entry name" value="P-loop containing nucleoside triphosphate hydrolases"/>
    <property type="match status" value="1"/>
</dbReference>
<dbReference type="FunFam" id="3.30.300.20:FF:000003">
    <property type="entry name" value="GTPase Era"/>
    <property type="match status" value="1"/>
</dbReference>
<dbReference type="GO" id="GO:0070181">
    <property type="term" value="F:small ribosomal subunit rRNA binding"/>
    <property type="evidence" value="ECO:0007669"/>
    <property type="project" value="UniProtKB-UniRule"/>
</dbReference>
<feature type="region of interest" description="G3" evidence="9">
    <location>
        <begin position="104"/>
        <end position="107"/>
    </location>
</feature>
<dbReference type="Pfam" id="PF01926">
    <property type="entry name" value="MMR_HSR1"/>
    <property type="match status" value="1"/>
</dbReference>
<dbReference type="GO" id="GO:0000028">
    <property type="term" value="P:ribosomal small subunit assembly"/>
    <property type="evidence" value="ECO:0007669"/>
    <property type="project" value="TreeGrafter"/>
</dbReference>
<evidence type="ECO:0000256" key="7">
    <source>
        <dbReference type="ARBA" id="ARBA00023136"/>
    </source>
</evidence>
<feature type="region of interest" description="G1" evidence="9">
    <location>
        <begin position="57"/>
        <end position="64"/>
    </location>
</feature>
<keyword evidence="4 8" id="KW-0547">Nucleotide-binding</keyword>
<dbReference type="Gene3D" id="3.30.300.20">
    <property type="match status" value="1"/>
</dbReference>
<dbReference type="InterPro" id="IPR009019">
    <property type="entry name" value="KH_sf_prok-type"/>
</dbReference>
<dbReference type="InterPro" id="IPR004044">
    <property type="entry name" value="KH_dom_type_2"/>
</dbReference>
<dbReference type="AlphaFoldDB" id="A0A4R2RYN7"/>
<dbReference type="InterPro" id="IPR030388">
    <property type="entry name" value="G_ERA_dom"/>
</dbReference>
<evidence type="ECO:0000259" key="12">
    <source>
        <dbReference type="PROSITE" id="PS51713"/>
    </source>
</evidence>
<dbReference type="SUPFAM" id="SSF54814">
    <property type="entry name" value="Prokaryotic type KH domain (KH-domain type II)"/>
    <property type="match status" value="1"/>
</dbReference>
<dbReference type="InterPro" id="IPR005225">
    <property type="entry name" value="Small_GTP-bd"/>
</dbReference>
<proteinExistence type="inferred from homology"/>
<comment type="similarity">
    <text evidence="1 8 9 10">Belongs to the TRAFAC class TrmE-Era-EngA-EngB-Septin-like GTPase superfamily. Era GTPase family.</text>
</comment>
<dbReference type="HAMAP" id="MF_00367">
    <property type="entry name" value="GTPase_Era"/>
    <property type="match status" value="1"/>
</dbReference>
<evidence type="ECO:0000256" key="5">
    <source>
        <dbReference type="ARBA" id="ARBA00022884"/>
    </source>
</evidence>
<organism evidence="13 14">
    <name type="scientific">Heliophilum fasciatum</name>
    <dbReference type="NCBI Taxonomy" id="35700"/>
    <lineage>
        <taxon>Bacteria</taxon>
        <taxon>Bacillati</taxon>
        <taxon>Bacillota</taxon>
        <taxon>Clostridia</taxon>
        <taxon>Eubacteriales</taxon>
        <taxon>Heliobacteriaceae</taxon>
        <taxon>Heliophilum</taxon>
    </lineage>
</organism>
<evidence type="ECO:0000256" key="1">
    <source>
        <dbReference type="ARBA" id="ARBA00007921"/>
    </source>
</evidence>
<keyword evidence="8" id="KW-0963">Cytoplasm</keyword>
<dbReference type="GO" id="GO:0005829">
    <property type="term" value="C:cytosol"/>
    <property type="evidence" value="ECO:0007669"/>
    <property type="project" value="TreeGrafter"/>
</dbReference>
<evidence type="ECO:0000256" key="3">
    <source>
        <dbReference type="ARBA" id="ARBA00022517"/>
    </source>
</evidence>
<dbReference type="RefSeq" id="WP_243116838.1">
    <property type="nucleotide sequence ID" value="NZ_JAOQNU010000011.1"/>
</dbReference>
<dbReference type="InterPro" id="IPR027417">
    <property type="entry name" value="P-loop_NTPase"/>
</dbReference>
<dbReference type="GO" id="GO:0003924">
    <property type="term" value="F:GTPase activity"/>
    <property type="evidence" value="ECO:0007669"/>
    <property type="project" value="UniProtKB-UniRule"/>
</dbReference>
<feature type="binding site" evidence="8">
    <location>
        <begin position="57"/>
        <end position="64"/>
    </location>
    <ligand>
        <name>GTP</name>
        <dbReference type="ChEBI" id="CHEBI:37565"/>
    </ligand>
</feature>
<dbReference type="Gene3D" id="3.40.50.300">
    <property type="entry name" value="P-loop containing nucleotide triphosphate hydrolases"/>
    <property type="match status" value="1"/>
</dbReference>
<feature type="region of interest" description="G5" evidence="9">
    <location>
        <begin position="195"/>
        <end position="197"/>
    </location>
</feature>
<feature type="domain" description="KH type-2" evidence="11">
    <location>
        <begin position="247"/>
        <end position="324"/>
    </location>
</feature>
<dbReference type="PANTHER" id="PTHR42698:SF1">
    <property type="entry name" value="GTPASE ERA, MITOCHONDRIAL"/>
    <property type="match status" value="1"/>
</dbReference>
<evidence type="ECO:0000313" key="14">
    <source>
        <dbReference type="Proteomes" id="UP000294813"/>
    </source>
</evidence>
<feature type="region of interest" description="G2" evidence="9">
    <location>
        <begin position="83"/>
        <end position="87"/>
    </location>
</feature>
<keyword evidence="7 8" id="KW-0472">Membrane</keyword>
<dbReference type="NCBIfam" id="TIGR00231">
    <property type="entry name" value="small_GTP"/>
    <property type="match status" value="1"/>
</dbReference>
<keyword evidence="5 8" id="KW-0694">RNA-binding</keyword>
<accession>A0A4R2RYN7</accession>
<comment type="subcellular location">
    <subcellularLocation>
        <location evidence="8">Cytoplasm</location>
    </subcellularLocation>
    <subcellularLocation>
        <location evidence="8">Cell membrane</location>
        <topology evidence="8">Peripheral membrane protein</topology>
    </subcellularLocation>
</comment>
<feature type="region of interest" description="G4" evidence="9">
    <location>
        <begin position="166"/>
        <end position="169"/>
    </location>
</feature>
<dbReference type="CDD" id="cd04163">
    <property type="entry name" value="Era"/>
    <property type="match status" value="1"/>
</dbReference>
<dbReference type="EMBL" id="SLXT01000011">
    <property type="protein sequence ID" value="TCP64215.1"/>
    <property type="molecule type" value="Genomic_DNA"/>
</dbReference>